<dbReference type="EMBL" id="QRHO01000001">
    <property type="protein sequence ID" value="RHF85799.1"/>
    <property type="molecule type" value="Genomic_DNA"/>
</dbReference>
<reference evidence="1 2" key="1">
    <citation type="submission" date="2018-08" db="EMBL/GenBank/DDBJ databases">
        <title>A genome reference for cultivated species of the human gut microbiota.</title>
        <authorList>
            <person name="Zou Y."/>
            <person name="Xue W."/>
            <person name="Luo G."/>
        </authorList>
    </citation>
    <scope>NUCLEOTIDE SEQUENCE [LARGE SCALE GENOMIC DNA]</scope>
    <source>
        <strain evidence="1 2">AM23-3</strain>
    </source>
</reference>
<dbReference type="AlphaFoldDB" id="A0A3R6DA39"/>
<dbReference type="RefSeq" id="WP_118198317.1">
    <property type="nucleotide sequence ID" value="NZ_QRHO01000001.1"/>
</dbReference>
<sequence length="238" mass="28736">MNENLFLLYNHYGIKETFTDSQIIFHAVNRSYRDFWRQIHFHGKNVFNQDTKNEYKSEFFLSENLPRLFESETQQDFDKTHYALCNTLIHMYDGICKWSYGIAQRLINQTLVHLIVIESNLQTRYWDINSARRFFHVPVETYTLQMATAYGRDTYKHVLHLKCAPLEDVTNHYHMNYYNIEKVLPFEKWEFPEYIEYQTALRKTIEESSYADPVDWWFQAFAEVAGIRFTHSSRSECK</sequence>
<gene>
    <name evidence="1" type="ORF">DW656_00560</name>
</gene>
<evidence type="ECO:0000313" key="1">
    <source>
        <dbReference type="EMBL" id="RHF85799.1"/>
    </source>
</evidence>
<accession>A0A3R6DA39</accession>
<evidence type="ECO:0000313" key="2">
    <source>
        <dbReference type="Proteomes" id="UP000284579"/>
    </source>
</evidence>
<name>A0A3R6DA39_9FIRM</name>
<dbReference type="Proteomes" id="UP000284579">
    <property type="component" value="Unassembled WGS sequence"/>
</dbReference>
<organism evidence="1 2">
    <name type="scientific">Coprococcus comes</name>
    <dbReference type="NCBI Taxonomy" id="410072"/>
    <lineage>
        <taxon>Bacteria</taxon>
        <taxon>Bacillati</taxon>
        <taxon>Bacillota</taxon>
        <taxon>Clostridia</taxon>
        <taxon>Lachnospirales</taxon>
        <taxon>Lachnospiraceae</taxon>
        <taxon>Coprococcus</taxon>
    </lineage>
</organism>
<comment type="caution">
    <text evidence="1">The sequence shown here is derived from an EMBL/GenBank/DDBJ whole genome shotgun (WGS) entry which is preliminary data.</text>
</comment>
<proteinExistence type="predicted"/>
<protein>
    <submittedName>
        <fullName evidence="1">Uncharacterized protein</fullName>
    </submittedName>
</protein>